<sequence length="156" mass="17897">MAPRSLSLAERKIIQRHTDRLLGALVQEGLLNHLTYQALKDITEDLEFTHDWVALVFRTAGEPINKMRNILSERSAVIDQNMMAIYLSHIKEPSDCIGTIKVSRACQEIRAAYLANDKERCLTCIRELERELLYVKPRLQELMTFERDISAAGGRI</sequence>
<evidence type="ECO:0000313" key="3">
    <source>
        <dbReference type="EMBL" id="KAJ3686971.1"/>
    </source>
</evidence>
<dbReference type="Proteomes" id="UP001210211">
    <property type="component" value="Unassembled WGS sequence"/>
</dbReference>
<comment type="caution">
    <text evidence="3">The sequence shown here is derived from an EMBL/GenBank/DDBJ whole genome shotgun (WGS) entry which is preliminary data.</text>
</comment>
<dbReference type="InterPro" id="IPR045871">
    <property type="entry name" value="AHP1-5/YPD1"/>
</dbReference>
<reference evidence="3 4" key="1">
    <citation type="journal article" date="2022" name="Cell">
        <title>Repeat-based holocentromeres influence genome architecture and karyotype evolution.</title>
        <authorList>
            <person name="Hofstatter P.G."/>
            <person name="Thangavel G."/>
            <person name="Lux T."/>
            <person name="Neumann P."/>
            <person name="Vondrak T."/>
            <person name="Novak P."/>
            <person name="Zhang M."/>
            <person name="Costa L."/>
            <person name="Castellani M."/>
            <person name="Scott A."/>
            <person name="Toegelov H."/>
            <person name="Fuchs J."/>
            <person name="Mata-Sucre Y."/>
            <person name="Dias Y."/>
            <person name="Vanzela A.L.L."/>
            <person name="Huettel B."/>
            <person name="Almeida C.C.S."/>
            <person name="Simkova H."/>
            <person name="Souza G."/>
            <person name="Pedrosa-Harand A."/>
            <person name="Macas J."/>
            <person name="Mayer K.F.X."/>
            <person name="Houben A."/>
            <person name="Marques A."/>
        </authorList>
    </citation>
    <scope>NUCLEOTIDE SEQUENCE [LARGE SCALE GENOMIC DNA]</scope>
    <source>
        <strain evidence="3">RhyTen1mFocal</strain>
    </source>
</reference>
<dbReference type="GO" id="GO:0005634">
    <property type="term" value="C:nucleus"/>
    <property type="evidence" value="ECO:0007669"/>
    <property type="project" value="UniProtKB-SubCell"/>
</dbReference>
<dbReference type="Gene3D" id="1.20.120.160">
    <property type="entry name" value="HPT domain"/>
    <property type="match status" value="1"/>
</dbReference>
<proteinExistence type="predicted"/>
<comment type="subcellular location">
    <subcellularLocation>
        <location evidence="2">Cytoplasm</location>
        <location evidence="2">Cytosol</location>
    </subcellularLocation>
    <subcellularLocation>
        <location evidence="2">Nucleus</location>
    </subcellularLocation>
</comment>
<keyword evidence="4" id="KW-1185">Reference proteome</keyword>
<dbReference type="GO" id="GO:0043424">
    <property type="term" value="F:protein histidine kinase binding"/>
    <property type="evidence" value="ECO:0007669"/>
    <property type="project" value="UniProtKB-UniRule"/>
</dbReference>
<keyword evidence="2" id="KW-0932">Cytokinin signaling pathway</keyword>
<evidence type="ECO:0000256" key="1">
    <source>
        <dbReference type="ARBA" id="ARBA00023012"/>
    </source>
</evidence>
<dbReference type="EMBL" id="JAMRDG010000002">
    <property type="protein sequence ID" value="KAJ3686971.1"/>
    <property type="molecule type" value="Genomic_DNA"/>
</dbReference>
<dbReference type="GO" id="GO:0000160">
    <property type="term" value="P:phosphorelay signal transduction system"/>
    <property type="evidence" value="ECO:0007669"/>
    <property type="project" value="UniProtKB-UniRule"/>
</dbReference>
<dbReference type="GO" id="GO:0009736">
    <property type="term" value="P:cytokinin-activated signaling pathway"/>
    <property type="evidence" value="ECO:0007669"/>
    <property type="project" value="UniProtKB-KW"/>
</dbReference>
<name>A0AAD6EJP3_9POAL</name>
<evidence type="ECO:0000313" key="4">
    <source>
        <dbReference type="Proteomes" id="UP001210211"/>
    </source>
</evidence>
<gene>
    <name evidence="3" type="ORF">LUZ61_016135</name>
</gene>
<keyword evidence="1 2" id="KW-0902">Two-component regulatory system</keyword>
<evidence type="ECO:0000256" key="2">
    <source>
        <dbReference type="RuleBase" id="RU369004"/>
    </source>
</evidence>
<dbReference type="AlphaFoldDB" id="A0AAD6EJP3"/>
<dbReference type="PANTHER" id="PTHR28242:SF52">
    <property type="entry name" value="PHOSPHORELAY INTERMEDIATE PROTEIN YPD1"/>
    <property type="match status" value="1"/>
</dbReference>
<dbReference type="PANTHER" id="PTHR28242">
    <property type="entry name" value="PHOSPHORELAY INTERMEDIATE PROTEIN YPD1"/>
    <property type="match status" value="1"/>
</dbReference>
<dbReference type="SUPFAM" id="SSF47226">
    <property type="entry name" value="Histidine-containing phosphotransfer domain, HPT domain"/>
    <property type="match status" value="1"/>
</dbReference>
<comment type="domain">
    <text evidence="2">Histidine-containing phosphotransfer domain (HPt) contains an active histidine that mediates the phosphotransfer.</text>
</comment>
<dbReference type="InterPro" id="IPR036641">
    <property type="entry name" value="HPT_dom_sf"/>
</dbReference>
<organism evidence="3 4">
    <name type="scientific">Rhynchospora tenuis</name>
    <dbReference type="NCBI Taxonomy" id="198213"/>
    <lineage>
        <taxon>Eukaryota</taxon>
        <taxon>Viridiplantae</taxon>
        <taxon>Streptophyta</taxon>
        <taxon>Embryophyta</taxon>
        <taxon>Tracheophyta</taxon>
        <taxon>Spermatophyta</taxon>
        <taxon>Magnoliopsida</taxon>
        <taxon>Liliopsida</taxon>
        <taxon>Poales</taxon>
        <taxon>Cyperaceae</taxon>
        <taxon>Cyperoideae</taxon>
        <taxon>Rhynchosporeae</taxon>
        <taxon>Rhynchospora</taxon>
    </lineage>
</organism>
<dbReference type="GO" id="GO:0005829">
    <property type="term" value="C:cytosol"/>
    <property type="evidence" value="ECO:0007669"/>
    <property type="project" value="UniProtKB-SubCell"/>
</dbReference>
<comment type="function">
    <text evidence="2">Functions as a two-component phosphorelay mediators between cytokinin sensor histidine kinases and response regulators (B-type ARRs). Plays an important role in propagating cytokinin signal transduction.</text>
</comment>
<accession>A0AAD6EJP3</accession>
<protein>
    <recommendedName>
        <fullName evidence="2">Histidine-containing phosphotransfer protein</fullName>
    </recommendedName>
</protein>
<dbReference type="GO" id="GO:0009927">
    <property type="term" value="F:histidine phosphotransfer kinase activity"/>
    <property type="evidence" value="ECO:0007669"/>
    <property type="project" value="UniProtKB-UniRule"/>
</dbReference>